<dbReference type="OrthoDB" id="23107at10239"/>
<dbReference type="Gene3D" id="3.10.20.510">
    <property type="entry name" value="RNA polymerase inhibitor"/>
    <property type="match status" value="1"/>
</dbReference>
<sequence length="87" mass="9887">MVTRNQPVTTWNFTTNGYREVIDMSTLNTGSLSVDNKKFWATVESSEHSFEVPIYAETLDEAVELAEWQYVPAGFEVTRVRPCVAPK</sequence>
<dbReference type="Proteomes" id="UP000203606">
    <property type="component" value="Segment"/>
</dbReference>
<dbReference type="GeneID" id="29068339"/>
<dbReference type="InterPro" id="IPR038715">
    <property type="entry name" value="RNA_pol_inhibitor_sf"/>
</dbReference>
<dbReference type="KEGG" id="vg:29068339"/>
<dbReference type="InterPro" id="IPR016412">
    <property type="entry name" value="RNA_pol_inhibitor"/>
</dbReference>
<proteinExistence type="predicted"/>
<protein>
    <recommendedName>
        <fullName evidence="3">Host RNA polymerase inhibitor</fullName>
    </recommendedName>
</protein>
<organism evidence="1 2">
    <name type="scientific">Escherichia phage 64795_ec1</name>
    <dbReference type="NCBI Taxonomy" id="1837842"/>
    <lineage>
        <taxon>Viruses</taxon>
        <taxon>Duplodnaviria</taxon>
        <taxon>Heunggongvirae</taxon>
        <taxon>Uroviricota</taxon>
        <taxon>Caudoviricetes</taxon>
        <taxon>Autographivirales</taxon>
        <taxon>Autotranscriptaviridae</taxon>
        <taxon>Studiervirinae</taxon>
        <taxon>Teseptimavirus</taxon>
        <taxon>Teseptimavirus tv64795ec1</taxon>
    </lineage>
</organism>
<dbReference type="Pfam" id="PF16857">
    <property type="entry name" value="RNA_pol_inhib"/>
    <property type="match status" value="1"/>
</dbReference>
<reference evidence="1 2" key="1">
    <citation type="submission" date="2016-03" db="EMBL/GenBank/DDBJ databases">
        <title>Complete Genome Sequences of two Bacteriophages infecting Shiga-Toxin producing Escherichia coli.</title>
        <authorList>
            <person name="Paradiso R."/>
            <person name="Orsini M."/>
            <person name="Borriello G."/>
            <person name="Galiero G."/>
        </authorList>
    </citation>
    <scope>NUCLEOTIDE SEQUENCE [LARGE SCALE GENOMIC DNA]</scope>
</reference>
<dbReference type="EMBL" id="KU927499">
    <property type="protein sequence ID" value="ANM45735.1"/>
    <property type="molecule type" value="Genomic_DNA"/>
</dbReference>
<evidence type="ECO:0000313" key="1">
    <source>
        <dbReference type="EMBL" id="ANM45735.1"/>
    </source>
</evidence>
<accession>A0A192Y930</accession>
<evidence type="ECO:0000313" key="2">
    <source>
        <dbReference type="Proteomes" id="UP000203606"/>
    </source>
</evidence>
<name>A0A192Y930_9CAUD</name>
<dbReference type="RefSeq" id="YP_009291488.1">
    <property type="nucleotide sequence ID" value="NC_031114.1"/>
</dbReference>
<evidence type="ECO:0008006" key="3">
    <source>
        <dbReference type="Google" id="ProtNLM"/>
    </source>
</evidence>
<keyword evidence="2" id="KW-1185">Reference proteome</keyword>